<organism evidence="2 5">
    <name type="scientific">Trichuris suis</name>
    <name type="common">pig whipworm</name>
    <dbReference type="NCBI Taxonomy" id="68888"/>
    <lineage>
        <taxon>Eukaryota</taxon>
        <taxon>Metazoa</taxon>
        <taxon>Ecdysozoa</taxon>
        <taxon>Nematoda</taxon>
        <taxon>Enoplea</taxon>
        <taxon>Dorylaimia</taxon>
        <taxon>Trichinellida</taxon>
        <taxon>Trichuridae</taxon>
        <taxon>Trichuris</taxon>
    </lineage>
</organism>
<protein>
    <submittedName>
        <fullName evidence="2">Uncharacterized protein</fullName>
    </submittedName>
</protein>
<dbReference type="EMBL" id="KL363222">
    <property type="protein sequence ID" value="KFD52888.1"/>
    <property type="molecule type" value="Genomic_DNA"/>
</dbReference>
<dbReference type="EMBL" id="KL363382">
    <property type="protein sequence ID" value="KFD46265.1"/>
    <property type="molecule type" value="Genomic_DNA"/>
</dbReference>
<gene>
    <name evidence="4" type="ORF">M513_06198</name>
    <name evidence="3" type="ORF">M513_12853</name>
    <name evidence="2" type="ORF">M513_14244</name>
</gene>
<dbReference type="EMBL" id="KL364244">
    <property type="protein sequence ID" value="KFD44880.1"/>
    <property type="molecule type" value="Genomic_DNA"/>
</dbReference>
<evidence type="ECO:0000313" key="4">
    <source>
        <dbReference type="EMBL" id="KFD52888.1"/>
    </source>
</evidence>
<feature type="region of interest" description="Disordered" evidence="1">
    <location>
        <begin position="1"/>
        <end position="23"/>
    </location>
</feature>
<evidence type="ECO:0000256" key="1">
    <source>
        <dbReference type="SAM" id="MobiDB-lite"/>
    </source>
</evidence>
<evidence type="ECO:0000313" key="3">
    <source>
        <dbReference type="EMBL" id="KFD46265.1"/>
    </source>
</evidence>
<proteinExistence type="predicted"/>
<accession>A0A085LIT4</accession>
<evidence type="ECO:0000313" key="5">
    <source>
        <dbReference type="Proteomes" id="UP000030764"/>
    </source>
</evidence>
<name>A0A085LIT4_9BILA</name>
<evidence type="ECO:0000313" key="2">
    <source>
        <dbReference type="EMBL" id="KFD44880.1"/>
    </source>
</evidence>
<keyword evidence="5" id="KW-1185">Reference proteome</keyword>
<dbReference type="AlphaFoldDB" id="A0A085LIT4"/>
<feature type="non-terminal residue" evidence="2">
    <location>
        <position position="128"/>
    </location>
</feature>
<sequence>MPRRSRSVRSARSSTSPIPLTSVHPGGVGSLNADLFRVCELLISLTERFALVVITLETNLMASGQTKRETDLLQPKLEAAPAAVPSQDAAPFTGSAVQIDESWIPLVVFTAHSFTSSEPMVAKVSSTC</sequence>
<reference evidence="2 5" key="1">
    <citation type="journal article" date="2014" name="Nat. Genet.">
        <title>Genome and transcriptome of the porcine whipworm Trichuris suis.</title>
        <authorList>
            <person name="Jex A.R."/>
            <person name="Nejsum P."/>
            <person name="Schwarz E.M."/>
            <person name="Hu L."/>
            <person name="Young N.D."/>
            <person name="Hall R.S."/>
            <person name="Korhonen P.K."/>
            <person name="Liao S."/>
            <person name="Thamsborg S."/>
            <person name="Xia J."/>
            <person name="Xu P."/>
            <person name="Wang S."/>
            <person name="Scheerlinck J.P."/>
            <person name="Hofmann A."/>
            <person name="Sternberg P.W."/>
            <person name="Wang J."/>
            <person name="Gasser R.B."/>
        </authorList>
    </citation>
    <scope>NUCLEOTIDE SEQUENCE [LARGE SCALE GENOMIC DNA]</scope>
    <source>
        <strain evidence="2">DCEP-RM93M</strain>
    </source>
</reference>
<dbReference type="Proteomes" id="UP000030764">
    <property type="component" value="Unassembled WGS sequence"/>
</dbReference>